<proteinExistence type="predicted"/>
<evidence type="ECO:0000313" key="3">
    <source>
        <dbReference type="EMBL" id="PAS94021.1"/>
    </source>
</evidence>
<reference evidence="2 5" key="1">
    <citation type="submission" date="2016-08" db="EMBL/GenBank/DDBJ databases">
        <title>Candidatus Dactylopiibacterium carminicum genome sequence.</title>
        <authorList>
            <person name="Ramirez-Puebla S.T."/>
            <person name="Ormeno-Orrillo E."/>
            <person name="Vera-Ponce De Leon A."/>
            <person name="Luis L."/>
            <person name="Sanchez-Flores A."/>
            <person name="Monica R."/>
            <person name="Martinez-Romero E."/>
        </authorList>
    </citation>
    <scope>NUCLEOTIDE SEQUENCE [LARGE SCALE GENOMIC DNA]</scope>
    <source>
        <strain evidence="2">END1</strain>
    </source>
</reference>
<protein>
    <submittedName>
        <fullName evidence="2 3">N-acetyltransferase</fullName>
    </submittedName>
</protein>
<dbReference type="EMBL" id="MDUX01000009">
    <property type="protein sequence ID" value="KAF7600150.1"/>
    <property type="molecule type" value="Genomic_DNA"/>
</dbReference>
<dbReference type="GO" id="GO:0016747">
    <property type="term" value="F:acyltransferase activity, transferring groups other than amino-acyl groups"/>
    <property type="evidence" value="ECO:0007669"/>
    <property type="project" value="InterPro"/>
</dbReference>
<dbReference type="OrthoDB" id="5525374at2"/>
<keyword evidence="5" id="KW-1185">Reference proteome</keyword>
<dbReference type="Proteomes" id="UP000623509">
    <property type="component" value="Unassembled WGS sequence"/>
</dbReference>
<name>A0A272EV76_9RHOO</name>
<sequence length="172" mass="18912">MLCPAPCLDPQIRLRPVRDEDGDFLLRVHASTREAERALGGWTDEAWIEFIAEQQARQQAGYLAQCARPAFNLILLGDEPVGRFYRDDGKQEIRLLDLALLPGHRGLGIGTCLIRDVLAEAQATKRCVGLHVGITNPALALYLRLGLRVVDVLGPHLYLRSQAGAQPEGQPG</sequence>
<dbReference type="AlphaFoldDB" id="A0A272EV76"/>
<dbReference type="SUPFAM" id="SSF55729">
    <property type="entry name" value="Acyl-CoA N-acyltransferases (Nat)"/>
    <property type="match status" value="1"/>
</dbReference>
<feature type="domain" description="N-acetyltransferase" evidence="1">
    <location>
        <begin position="12"/>
        <end position="172"/>
    </location>
</feature>
<dbReference type="RefSeq" id="WP_095523713.1">
    <property type="nucleotide sequence ID" value="NZ_MDUX01000009.1"/>
</dbReference>
<evidence type="ECO:0000313" key="5">
    <source>
        <dbReference type="Proteomes" id="UP000623509"/>
    </source>
</evidence>
<reference evidence="3 4" key="2">
    <citation type="submission" date="2017-07" db="EMBL/GenBank/DDBJ databases">
        <title>Candidatus Dactylopiibacterium carminicum, a nitrogen-fixing symbiont of the cochineal insect Dactylopius coccus and Dactylopius opuntiae (Hemiptera: Coccoidea: Dactylopiidae).</title>
        <authorList>
            <person name="Vera A."/>
        </authorList>
    </citation>
    <scope>NUCLEOTIDE SEQUENCE [LARGE SCALE GENOMIC DNA]</scope>
    <source>
        <strain evidence="3 4">NFDCM</strain>
    </source>
</reference>
<evidence type="ECO:0000313" key="2">
    <source>
        <dbReference type="EMBL" id="KAF7600150.1"/>
    </source>
</evidence>
<keyword evidence="3" id="KW-0808">Transferase</keyword>
<accession>A0A272EV76</accession>
<comment type="caution">
    <text evidence="3">The sequence shown here is derived from an EMBL/GenBank/DDBJ whole genome shotgun (WGS) entry which is preliminary data.</text>
</comment>
<dbReference type="CDD" id="cd04301">
    <property type="entry name" value="NAT_SF"/>
    <property type="match status" value="1"/>
</dbReference>
<evidence type="ECO:0000259" key="1">
    <source>
        <dbReference type="PROSITE" id="PS51186"/>
    </source>
</evidence>
<organism evidence="3 4">
    <name type="scientific">Candidatus Dactylopiibacterium carminicum</name>
    <dbReference type="NCBI Taxonomy" id="857335"/>
    <lineage>
        <taxon>Bacteria</taxon>
        <taxon>Pseudomonadati</taxon>
        <taxon>Pseudomonadota</taxon>
        <taxon>Betaproteobacteria</taxon>
        <taxon>Rhodocyclales</taxon>
        <taxon>Rhodocyclaceae</taxon>
        <taxon>Candidatus Dactylopiibacterium</taxon>
    </lineage>
</organism>
<gene>
    <name evidence="2" type="ORF">BGI27_04475</name>
    <name evidence="3" type="ORF">CGU29_05080</name>
</gene>
<dbReference type="InterPro" id="IPR016181">
    <property type="entry name" value="Acyl_CoA_acyltransferase"/>
</dbReference>
<evidence type="ECO:0000313" key="4">
    <source>
        <dbReference type="Proteomes" id="UP000216107"/>
    </source>
</evidence>
<dbReference type="PROSITE" id="PS51186">
    <property type="entry name" value="GNAT"/>
    <property type="match status" value="1"/>
</dbReference>
<dbReference type="InterPro" id="IPR000182">
    <property type="entry name" value="GNAT_dom"/>
</dbReference>
<dbReference type="EMBL" id="NMRN01000010">
    <property type="protein sequence ID" value="PAS94021.1"/>
    <property type="molecule type" value="Genomic_DNA"/>
</dbReference>
<dbReference type="Pfam" id="PF00583">
    <property type="entry name" value="Acetyltransf_1"/>
    <property type="match status" value="1"/>
</dbReference>
<dbReference type="Proteomes" id="UP000216107">
    <property type="component" value="Unassembled WGS sequence"/>
</dbReference>
<dbReference type="Gene3D" id="3.40.630.30">
    <property type="match status" value="1"/>
</dbReference>